<dbReference type="EMBL" id="KQ994501">
    <property type="protein sequence ID" value="KZV48047.1"/>
    <property type="molecule type" value="Genomic_DNA"/>
</dbReference>
<accession>A0A2Z7CQ18</accession>
<proteinExistence type="predicted"/>
<protein>
    <submittedName>
        <fullName evidence="1">Pumilio/Puf RNA-binding domain-containing family protein</fullName>
    </submittedName>
</protein>
<evidence type="ECO:0000313" key="2">
    <source>
        <dbReference type="Proteomes" id="UP000250235"/>
    </source>
</evidence>
<name>A0A2Z7CQ18_9LAMI</name>
<dbReference type="Proteomes" id="UP000250235">
    <property type="component" value="Unassembled WGS sequence"/>
</dbReference>
<sequence length="67" mass="7639">MVNRGSKVIKAYLETSDSMVKEIGKEELQPFIENGVLSLPSTKCVISKKGKMNPFRDHEDTNEQILW</sequence>
<dbReference type="OrthoDB" id="1726298at2759"/>
<dbReference type="AlphaFoldDB" id="A0A2Z7CQ18"/>
<gene>
    <name evidence="1" type="ORF">F511_28972</name>
</gene>
<reference evidence="1 2" key="1">
    <citation type="journal article" date="2015" name="Proc. Natl. Acad. Sci. U.S.A.">
        <title>The resurrection genome of Boea hygrometrica: A blueprint for survival of dehydration.</title>
        <authorList>
            <person name="Xiao L."/>
            <person name="Yang G."/>
            <person name="Zhang L."/>
            <person name="Yang X."/>
            <person name="Zhao S."/>
            <person name="Ji Z."/>
            <person name="Zhou Q."/>
            <person name="Hu M."/>
            <person name="Wang Y."/>
            <person name="Chen M."/>
            <person name="Xu Y."/>
            <person name="Jin H."/>
            <person name="Xiao X."/>
            <person name="Hu G."/>
            <person name="Bao F."/>
            <person name="Hu Y."/>
            <person name="Wan P."/>
            <person name="Li L."/>
            <person name="Deng X."/>
            <person name="Kuang T."/>
            <person name="Xiang C."/>
            <person name="Zhu J.K."/>
            <person name="Oliver M.J."/>
            <person name="He Y."/>
        </authorList>
    </citation>
    <scope>NUCLEOTIDE SEQUENCE [LARGE SCALE GENOMIC DNA]</scope>
    <source>
        <strain evidence="2">cv. XS01</strain>
    </source>
</reference>
<evidence type="ECO:0000313" key="1">
    <source>
        <dbReference type="EMBL" id="KZV48047.1"/>
    </source>
</evidence>
<keyword evidence="2" id="KW-1185">Reference proteome</keyword>
<organism evidence="1 2">
    <name type="scientific">Dorcoceras hygrometricum</name>
    <dbReference type="NCBI Taxonomy" id="472368"/>
    <lineage>
        <taxon>Eukaryota</taxon>
        <taxon>Viridiplantae</taxon>
        <taxon>Streptophyta</taxon>
        <taxon>Embryophyta</taxon>
        <taxon>Tracheophyta</taxon>
        <taxon>Spermatophyta</taxon>
        <taxon>Magnoliopsida</taxon>
        <taxon>eudicotyledons</taxon>
        <taxon>Gunneridae</taxon>
        <taxon>Pentapetalae</taxon>
        <taxon>asterids</taxon>
        <taxon>lamiids</taxon>
        <taxon>Lamiales</taxon>
        <taxon>Gesneriaceae</taxon>
        <taxon>Didymocarpoideae</taxon>
        <taxon>Trichosporeae</taxon>
        <taxon>Loxocarpinae</taxon>
        <taxon>Dorcoceras</taxon>
    </lineage>
</organism>